<proteinExistence type="inferred from homology"/>
<feature type="transmembrane region" description="Helical" evidence="8">
    <location>
        <begin position="56"/>
        <end position="77"/>
    </location>
</feature>
<keyword evidence="3 8" id="KW-0813">Transport</keyword>
<evidence type="ECO:0000256" key="8">
    <source>
        <dbReference type="RuleBase" id="RU363032"/>
    </source>
</evidence>
<organism evidence="10 11">
    <name type="scientific">Prosthecodimorpha staleyi</name>
    <dbReference type="NCBI Taxonomy" id="2840188"/>
    <lineage>
        <taxon>Bacteria</taxon>
        <taxon>Pseudomonadati</taxon>
        <taxon>Pseudomonadota</taxon>
        <taxon>Alphaproteobacteria</taxon>
        <taxon>Hyphomicrobiales</taxon>
        <taxon>Ancalomicrobiaceae</taxon>
        <taxon>Prosthecodimorpha</taxon>
    </lineage>
</organism>
<dbReference type="PROSITE" id="PS50928">
    <property type="entry name" value="ABC_TM1"/>
    <property type="match status" value="1"/>
</dbReference>
<keyword evidence="11" id="KW-1185">Reference proteome</keyword>
<feature type="transmembrane region" description="Helical" evidence="8">
    <location>
        <begin position="108"/>
        <end position="129"/>
    </location>
</feature>
<reference evidence="10 11" key="1">
    <citation type="submission" date="2021-06" db="EMBL/GenBank/DDBJ databases">
        <authorList>
            <person name="Grouzdev D.S."/>
            <person name="Koziaeva V."/>
        </authorList>
    </citation>
    <scope>NUCLEOTIDE SEQUENCE [LARGE SCALE GENOMIC DNA]</scope>
    <source>
        <strain evidence="10 11">22</strain>
    </source>
</reference>
<dbReference type="CDD" id="cd06261">
    <property type="entry name" value="TM_PBP2"/>
    <property type="match status" value="1"/>
</dbReference>
<evidence type="ECO:0000256" key="1">
    <source>
        <dbReference type="ARBA" id="ARBA00004651"/>
    </source>
</evidence>
<dbReference type="Gene3D" id="1.10.3720.10">
    <property type="entry name" value="MetI-like"/>
    <property type="match status" value="1"/>
</dbReference>
<sequence length="239" mass="26143">MSERISVLGLLDGAGIYLEAYLTSLWIAGSATFMTLLVGYPIAYGMARAPKSMRPTLLMLVILPFWTSFLIRVYAWIGILSNEGLLNSLLMWAGVIDEPLIILSTSKAVYLGIVYSYLPFMVLPLYSALEKLDDTLLEAAQDLGCTPFQAFWRVTFPLSLPGVVAGSALVFIPAVGEFVIPDLLGGSDVQMIGKTLWEEFFANRDWPVASAVAIALLIILVVPIVFFQNAQARSQEAGR</sequence>
<dbReference type="Proteomes" id="UP000766595">
    <property type="component" value="Unassembled WGS sequence"/>
</dbReference>
<evidence type="ECO:0000256" key="3">
    <source>
        <dbReference type="ARBA" id="ARBA00022448"/>
    </source>
</evidence>
<feature type="transmembrane region" description="Helical" evidence="8">
    <location>
        <begin position="206"/>
        <end position="227"/>
    </location>
</feature>
<name>A0A947D596_9HYPH</name>
<evidence type="ECO:0000313" key="11">
    <source>
        <dbReference type="Proteomes" id="UP000766595"/>
    </source>
</evidence>
<evidence type="ECO:0000259" key="9">
    <source>
        <dbReference type="PROSITE" id="PS50928"/>
    </source>
</evidence>
<dbReference type="PANTHER" id="PTHR42929:SF3">
    <property type="entry name" value="PUTRESCINE TRANSPORT SYSTEM PERMEASE PROTEIN POTH"/>
    <property type="match status" value="1"/>
</dbReference>
<dbReference type="InterPro" id="IPR000515">
    <property type="entry name" value="MetI-like"/>
</dbReference>
<gene>
    <name evidence="10" type="ORF">KL771_03165</name>
</gene>
<keyword evidence="4" id="KW-1003">Cell membrane</keyword>
<feature type="transmembrane region" description="Helical" evidence="8">
    <location>
        <begin position="20"/>
        <end position="44"/>
    </location>
</feature>
<dbReference type="SUPFAM" id="SSF161098">
    <property type="entry name" value="MetI-like"/>
    <property type="match status" value="1"/>
</dbReference>
<evidence type="ECO:0000313" key="10">
    <source>
        <dbReference type="EMBL" id="MBT9288432.1"/>
    </source>
</evidence>
<evidence type="ECO:0000256" key="4">
    <source>
        <dbReference type="ARBA" id="ARBA00022475"/>
    </source>
</evidence>
<keyword evidence="6 8" id="KW-1133">Transmembrane helix</keyword>
<dbReference type="InterPro" id="IPR035906">
    <property type="entry name" value="MetI-like_sf"/>
</dbReference>
<comment type="subcellular location">
    <subcellularLocation>
        <location evidence="1 8">Cell membrane</location>
        <topology evidence="1 8">Multi-pass membrane protein</topology>
    </subcellularLocation>
</comment>
<protein>
    <submittedName>
        <fullName evidence="10">ABC transporter permease subunit</fullName>
    </submittedName>
</protein>
<evidence type="ECO:0000256" key="5">
    <source>
        <dbReference type="ARBA" id="ARBA00022692"/>
    </source>
</evidence>
<dbReference type="Pfam" id="PF00528">
    <property type="entry name" value="BPD_transp_1"/>
    <property type="match status" value="1"/>
</dbReference>
<comment type="caution">
    <text evidence="10">The sequence shown here is derived from an EMBL/GenBank/DDBJ whole genome shotgun (WGS) entry which is preliminary data.</text>
</comment>
<dbReference type="PANTHER" id="PTHR42929">
    <property type="entry name" value="INNER MEMBRANE ABC TRANSPORTER PERMEASE PROTEIN YDCU-RELATED-RELATED"/>
    <property type="match status" value="1"/>
</dbReference>
<dbReference type="AlphaFoldDB" id="A0A947D596"/>
<accession>A0A947D596</accession>
<keyword evidence="5 8" id="KW-0812">Transmembrane</keyword>
<evidence type="ECO:0000256" key="6">
    <source>
        <dbReference type="ARBA" id="ARBA00022989"/>
    </source>
</evidence>
<evidence type="ECO:0000256" key="7">
    <source>
        <dbReference type="ARBA" id="ARBA00023136"/>
    </source>
</evidence>
<comment type="similarity">
    <text evidence="2">Belongs to the binding-protein-dependent transport system permease family. CysTW subfamily.</text>
</comment>
<keyword evidence="7 8" id="KW-0472">Membrane</keyword>
<dbReference type="GO" id="GO:0055085">
    <property type="term" value="P:transmembrane transport"/>
    <property type="evidence" value="ECO:0007669"/>
    <property type="project" value="InterPro"/>
</dbReference>
<evidence type="ECO:0000256" key="2">
    <source>
        <dbReference type="ARBA" id="ARBA00007069"/>
    </source>
</evidence>
<dbReference type="GO" id="GO:0005886">
    <property type="term" value="C:plasma membrane"/>
    <property type="evidence" value="ECO:0007669"/>
    <property type="project" value="UniProtKB-SubCell"/>
</dbReference>
<feature type="domain" description="ABC transmembrane type-1" evidence="9">
    <location>
        <begin position="21"/>
        <end position="227"/>
    </location>
</feature>
<feature type="transmembrane region" description="Helical" evidence="8">
    <location>
        <begin position="150"/>
        <end position="175"/>
    </location>
</feature>
<dbReference type="EMBL" id="JAHHZF010000002">
    <property type="protein sequence ID" value="MBT9288432.1"/>
    <property type="molecule type" value="Genomic_DNA"/>
</dbReference>